<comment type="caution">
    <text evidence="2">The sequence shown here is derived from an EMBL/GenBank/DDBJ whole genome shotgun (WGS) entry which is preliminary data.</text>
</comment>
<evidence type="ECO:0000256" key="1">
    <source>
        <dbReference type="SAM" id="MobiDB-lite"/>
    </source>
</evidence>
<organism evidence="2 3">
    <name type="scientific">Strigomonas culicis</name>
    <dbReference type="NCBI Taxonomy" id="28005"/>
    <lineage>
        <taxon>Eukaryota</taxon>
        <taxon>Discoba</taxon>
        <taxon>Euglenozoa</taxon>
        <taxon>Kinetoplastea</taxon>
        <taxon>Metakinetoplastina</taxon>
        <taxon>Trypanosomatida</taxon>
        <taxon>Trypanosomatidae</taxon>
        <taxon>Strigomonadinae</taxon>
        <taxon>Strigomonas</taxon>
    </lineage>
</organism>
<dbReference type="GO" id="GO:0005739">
    <property type="term" value="C:mitochondrion"/>
    <property type="evidence" value="ECO:0007669"/>
    <property type="project" value="TreeGrafter"/>
</dbReference>
<dbReference type="PANTHER" id="PTHR13284:SF4">
    <property type="entry name" value="C2H2-TYPE DOMAIN-CONTAINING PROTEIN"/>
    <property type="match status" value="1"/>
</dbReference>
<dbReference type="AlphaFoldDB" id="S9VTR7"/>
<dbReference type="SUPFAM" id="SSF55315">
    <property type="entry name" value="L30e-like"/>
    <property type="match status" value="1"/>
</dbReference>
<feature type="region of interest" description="Disordered" evidence="1">
    <location>
        <begin position="447"/>
        <end position="484"/>
    </location>
</feature>
<dbReference type="EMBL" id="ATMH01006176">
    <property type="protein sequence ID" value="EPY26595.1"/>
    <property type="molecule type" value="Genomic_DNA"/>
</dbReference>
<dbReference type="GO" id="GO:0003730">
    <property type="term" value="F:mRNA 3'-UTR binding"/>
    <property type="evidence" value="ECO:0007669"/>
    <property type="project" value="TreeGrafter"/>
</dbReference>
<evidence type="ECO:0000313" key="2">
    <source>
        <dbReference type="EMBL" id="EPY26595.1"/>
    </source>
</evidence>
<dbReference type="Proteomes" id="UP000015354">
    <property type="component" value="Unassembled WGS sequence"/>
</dbReference>
<keyword evidence="3" id="KW-1185">Reference proteome</keyword>
<proteinExistence type="predicted"/>
<name>S9VTR7_9TRYP</name>
<evidence type="ECO:0000313" key="3">
    <source>
        <dbReference type="Proteomes" id="UP000015354"/>
    </source>
</evidence>
<protein>
    <submittedName>
        <fullName evidence="2">Uncharacterized protein</fullName>
    </submittedName>
</protein>
<accession>S9VTR7</accession>
<feature type="region of interest" description="Disordered" evidence="1">
    <location>
        <begin position="106"/>
        <end position="136"/>
    </location>
</feature>
<dbReference type="PANTHER" id="PTHR13284">
    <property type="entry name" value="GH01354P"/>
    <property type="match status" value="1"/>
</dbReference>
<sequence>MYAISLSLSYHVLVVFRFLHLFYSMNKAVQFANESERVRREELEAFRHEQTVRRWKVKSKRKASRVIYLSDYLLDSNLAERPTSATGGRKGNVLLSMGSQYEKAFKKKGGAHSGDNRRSEDPPTHAVERHGNSKKVHFKVKSPDSMVPLNHYARYTKLKRTILHTRESALRDMLRSGSDTPQKMQLWYLLLLSERMKHLYSRVDACMRQKRFAQARHLTRIIQNVRYHMKRVAAKEDFCLNEKQKAMVAPLQAAFYKSYGPTAPAEDGEWVGVDDEAEGETSGASFFAKFDPTLVELAQVVATRSAPPHNAVKVDQRSGRYPVLLSDEALRQFHEHCQYDDLDTTRDFCLSDPFPASGATASKGKPRAPLFVAPYTKNMVTDLLDDLAFTTLQRLYQEQKKLKEKQPLQFKSRQRYVVGLQETLKCLRAKQVRLVLLAADMEAFAPPQLGGGREDDASAGEALPPPADGQSSSDVGGGKAGPRRRFQSLSEAVHTIQQLCAEESAGEVPCVTCMSRQRLSYALFAKQSQISCVGIMHAEQNKEWVKALKLCAVAMLSAFQRHSDPV</sequence>
<dbReference type="GO" id="GO:0043021">
    <property type="term" value="F:ribonucleoprotein complex binding"/>
    <property type="evidence" value="ECO:0007669"/>
    <property type="project" value="TreeGrafter"/>
</dbReference>
<gene>
    <name evidence="2" type="ORF">STCU_06176</name>
</gene>
<dbReference type="GO" id="GO:1990904">
    <property type="term" value="C:ribonucleoprotein complex"/>
    <property type="evidence" value="ECO:0007669"/>
    <property type="project" value="TreeGrafter"/>
</dbReference>
<dbReference type="InterPro" id="IPR029064">
    <property type="entry name" value="Ribosomal_eL30-like_sf"/>
</dbReference>
<dbReference type="OrthoDB" id="263617at2759"/>
<dbReference type="GO" id="GO:0035368">
    <property type="term" value="F:selenocysteine insertion sequence binding"/>
    <property type="evidence" value="ECO:0007669"/>
    <property type="project" value="InterPro"/>
</dbReference>
<dbReference type="Gene3D" id="3.30.1330.30">
    <property type="match status" value="1"/>
</dbReference>
<dbReference type="InterPro" id="IPR040051">
    <property type="entry name" value="SECISBP2"/>
</dbReference>
<feature type="compositionally biased region" description="Basic and acidic residues" evidence="1">
    <location>
        <begin position="114"/>
        <end position="131"/>
    </location>
</feature>
<reference evidence="2 3" key="1">
    <citation type="journal article" date="2013" name="PLoS ONE">
        <title>Predicting the Proteins of Angomonas deanei, Strigomonas culicis and Their Respective Endosymbionts Reveals New Aspects of the Trypanosomatidae Family.</title>
        <authorList>
            <person name="Motta M.C."/>
            <person name="Martins A.C."/>
            <person name="de Souza S.S."/>
            <person name="Catta-Preta C.M."/>
            <person name="Silva R."/>
            <person name="Klein C.C."/>
            <person name="de Almeida L.G."/>
            <person name="de Lima Cunha O."/>
            <person name="Ciapina L.P."/>
            <person name="Brocchi M."/>
            <person name="Colabardini A.C."/>
            <person name="de Araujo Lima B."/>
            <person name="Machado C.R."/>
            <person name="de Almeida Soares C.M."/>
            <person name="Probst C.M."/>
            <person name="de Menezes C.B."/>
            <person name="Thompson C.E."/>
            <person name="Bartholomeu D.C."/>
            <person name="Gradia D.F."/>
            <person name="Pavoni D.P."/>
            <person name="Grisard E.C."/>
            <person name="Fantinatti-Garboggini F."/>
            <person name="Marchini F.K."/>
            <person name="Rodrigues-Luiz G.F."/>
            <person name="Wagner G."/>
            <person name="Goldman G.H."/>
            <person name="Fietto J.L."/>
            <person name="Elias M.C."/>
            <person name="Goldman M.H."/>
            <person name="Sagot M.F."/>
            <person name="Pereira M."/>
            <person name="Stoco P.H."/>
            <person name="de Mendonca-Neto R.P."/>
            <person name="Teixeira S.M."/>
            <person name="Maciel T.E."/>
            <person name="de Oliveira Mendes T.A."/>
            <person name="Urmenyi T.P."/>
            <person name="de Souza W."/>
            <person name="Schenkman S."/>
            <person name="de Vasconcelos A.T."/>
        </authorList>
    </citation>
    <scope>NUCLEOTIDE SEQUENCE [LARGE SCALE GENOMIC DNA]</scope>
</reference>